<evidence type="ECO:0000313" key="1">
    <source>
        <dbReference type="EMBL" id="QHQ60622.1"/>
    </source>
</evidence>
<name>A0A6P1TKJ0_9FIRM</name>
<dbReference type="EMBL" id="CP048000">
    <property type="protein sequence ID" value="QHQ60622.1"/>
    <property type="molecule type" value="Genomic_DNA"/>
</dbReference>
<dbReference type="AlphaFoldDB" id="A0A6P1TKJ0"/>
<evidence type="ECO:0000313" key="2">
    <source>
        <dbReference type="Proteomes" id="UP000464314"/>
    </source>
</evidence>
<dbReference type="PANTHER" id="PTHR35866">
    <property type="entry name" value="PUTATIVE-RELATED"/>
    <property type="match status" value="1"/>
</dbReference>
<sequence length="220" mass="25799">MKRNCSLDEISDGRLFGIDDLVEVNCNGCKGAASCCHRMGNSIILDPFDIYRLTIKLNLTFEKLLADKIELNVVDGIILPNLKMTGLYESCAFLNKEGKCSIHVNRPGICRIFPLGRYYENHGFKYFLQINECNHNSKTMKKVSKWIDTPDYKKNERFLIDWHYFLNDVEEIIKNTQDENQIKNINMYLLNTFYVKKYETDTDFYTQFNERLTEVKKVIA</sequence>
<dbReference type="PANTHER" id="PTHR35866:SF1">
    <property type="entry name" value="YKGJ FAMILY CYSTEINE CLUSTER PROTEIN"/>
    <property type="match status" value="1"/>
</dbReference>
<gene>
    <name evidence="1" type="ORF">Ana3638_07425</name>
</gene>
<organism evidence="1 2">
    <name type="scientific">Anaerocolumna sedimenticola</name>
    <dbReference type="NCBI Taxonomy" id="2696063"/>
    <lineage>
        <taxon>Bacteria</taxon>
        <taxon>Bacillati</taxon>
        <taxon>Bacillota</taxon>
        <taxon>Clostridia</taxon>
        <taxon>Lachnospirales</taxon>
        <taxon>Lachnospiraceae</taxon>
        <taxon>Anaerocolumna</taxon>
    </lineage>
</organism>
<reference evidence="1 2" key="1">
    <citation type="submission" date="2020-01" db="EMBL/GenBank/DDBJ databases">
        <title>Genome analysis of Anaerocolumna sp. CBA3638.</title>
        <authorList>
            <person name="Kim J."/>
            <person name="Roh S.W."/>
        </authorList>
    </citation>
    <scope>NUCLEOTIDE SEQUENCE [LARGE SCALE GENOMIC DNA]</scope>
    <source>
        <strain evidence="1 2">CBA3638</strain>
    </source>
</reference>
<dbReference type="Proteomes" id="UP000464314">
    <property type="component" value="Chromosome"/>
</dbReference>
<dbReference type="InterPro" id="IPR005358">
    <property type="entry name" value="Puta_zinc/iron-chelating_dom"/>
</dbReference>
<proteinExistence type="predicted"/>
<accession>A0A6P1TKJ0</accession>
<dbReference type="RefSeq" id="WP_161837456.1">
    <property type="nucleotide sequence ID" value="NZ_CP048000.1"/>
</dbReference>
<keyword evidence="2" id="KW-1185">Reference proteome</keyword>
<protein>
    <submittedName>
        <fullName evidence="1">YkgJ family cysteine cluster protein</fullName>
    </submittedName>
</protein>
<dbReference type="Pfam" id="PF03692">
    <property type="entry name" value="CxxCxxCC"/>
    <property type="match status" value="1"/>
</dbReference>
<dbReference type="KEGG" id="anr:Ana3638_07425"/>